<reference evidence="1 2" key="1">
    <citation type="journal article" date="2020" name="Nat. Food">
        <title>A phased Vanilla planifolia genome enables genetic improvement of flavour and production.</title>
        <authorList>
            <person name="Hasing T."/>
            <person name="Tang H."/>
            <person name="Brym M."/>
            <person name="Khazi F."/>
            <person name="Huang T."/>
            <person name="Chambers A.H."/>
        </authorList>
    </citation>
    <scope>NUCLEOTIDE SEQUENCE [LARGE SCALE GENOMIC DNA]</scope>
    <source>
        <tissue evidence="1">Leaf</tissue>
    </source>
</reference>
<dbReference type="AlphaFoldDB" id="A0A835PJP9"/>
<organism evidence="1 2">
    <name type="scientific">Vanilla planifolia</name>
    <name type="common">Vanilla</name>
    <dbReference type="NCBI Taxonomy" id="51239"/>
    <lineage>
        <taxon>Eukaryota</taxon>
        <taxon>Viridiplantae</taxon>
        <taxon>Streptophyta</taxon>
        <taxon>Embryophyta</taxon>
        <taxon>Tracheophyta</taxon>
        <taxon>Spermatophyta</taxon>
        <taxon>Magnoliopsida</taxon>
        <taxon>Liliopsida</taxon>
        <taxon>Asparagales</taxon>
        <taxon>Orchidaceae</taxon>
        <taxon>Vanilloideae</taxon>
        <taxon>Vanilleae</taxon>
        <taxon>Vanilla</taxon>
    </lineage>
</organism>
<dbReference type="Proteomes" id="UP000636800">
    <property type="component" value="Chromosome 13"/>
</dbReference>
<proteinExistence type="predicted"/>
<sequence>MEDRESNAVAGVEDTMQWAAAEELSSAGGRYATYPQEVDVKKMGLSARQEFINRIFTIGDDNAAFLKMMTGEVTYNGYKMCEFVHQRTAAYISQHDMHTGEMTVKETLDFSARSQGVGDR</sequence>
<dbReference type="OrthoDB" id="26384at2759"/>
<dbReference type="PANTHER" id="PTHR48040">
    <property type="entry name" value="PLEIOTROPIC DRUG RESISTANCE PROTEIN 1-LIKE ISOFORM X1"/>
    <property type="match status" value="1"/>
</dbReference>
<dbReference type="PANTHER" id="PTHR48040:SF13">
    <property type="entry name" value="ABC TRANSPORTER G FAMILY MEMBER 31"/>
    <property type="match status" value="1"/>
</dbReference>
<keyword evidence="2" id="KW-1185">Reference proteome</keyword>
<evidence type="ECO:0000313" key="2">
    <source>
        <dbReference type="Proteomes" id="UP000636800"/>
    </source>
</evidence>
<accession>A0A835PJP9</accession>
<comment type="caution">
    <text evidence="1">The sequence shown here is derived from an EMBL/GenBank/DDBJ whole genome shotgun (WGS) entry which is preliminary data.</text>
</comment>
<evidence type="ECO:0000313" key="1">
    <source>
        <dbReference type="EMBL" id="KAG0455165.1"/>
    </source>
</evidence>
<protein>
    <submittedName>
        <fullName evidence="1">Uncharacterized protein</fullName>
    </submittedName>
</protein>
<name>A0A835PJP9_VANPL</name>
<gene>
    <name evidence="1" type="ORF">HPP92_024457</name>
</gene>
<dbReference type="EMBL" id="JADCNL010000013">
    <property type="protein sequence ID" value="KAG0455165.1"/>
    <property type="molecule type" value="Genomic_DNA"/>
</dbReference>